<protein>
    <submittedName>
        <fullName evidence="1">Uncharacterized protein</fullName>
    </submittedName>
</protein>
<dbReference type="EMBL" id="CAACYE010000002">
    <property type="protein sequence ID" value="VFA81014.1"/>
    <property type="molecule type" value="Genomic_DNA"/>
</dbReference>
<reference evidence="1" key="1">
    <citation type="submission" date="2019-02" db="EMBL/GenBank/DDBJ databases">
        <authorList>
            <consortium name="Pathogen Informatics"/>
        </authorList>
    </citation>
    <scope>NUCLEOTIDE SEQUENCE</scope>
    <source>
        <strain evidence="1">3012STDY6733949</strain>
    </source>
</reference>
<dbReference type="RefSeq" id="WP_137355140.1">
    <property type="nucleotide sequence ID" value="NZ_CAACYE020000006.1"/>
</dbReference>
<evidence type="ECO:0000313" key="1">
    <source>
        <dbReference type="EMBL" id="VFA81014.1"/>
    </source>
</evidence>
<sequence length="145" mass="15848">MTTTTITTTEVRGLVLDVFRAADGPDFTLGGVSARHDRLSLVGFVDTTHPSAGRSVIQPADWRVRPVREDAPPVVAVIGRIGARYAYLEPVDIEDGRVRYRAGRWSCFGGNFAGSNGGRFGGVLADLLGYPEPHVLPVHDRYERR</sequence>
<proteinExistence type="predicted"/>
<dbReference type="AlphaFoldDB" id="A0A449HDX3"/>
<gene>
    <name evidence="1" type="ORF">NCTC1935_00039</name>
</gene>
<accession>A0A449HDX3</accession>
<name>A0A449HDX3_NOCFR</name>
<organism evidence="1">
    <name type="scientific">Nocardia farcinica</name>
    <dbReference type="NCBI Taxonomy" id="37329"/>
    <lineage>
        <taxon>Bacteria</taxon>
        <taxon>Bacillati</taxon>
        <taxon>Actinomycetota</taxon>
        <taxon>Actinomycetes</taxon>
        <taxon>Mycobacteriales</taxon>
        <taxon>Nocardiaceae</taxon>
        <taxon>Nocardia</taxon>
    </lineage>
</organism>